<gene>
    <name evidence="3" type="ORF">WICMUC_004457</name>
</gene>
<feature type="domain" description="BHLH" evidence="2">
    <location>
        <begin position="56"/>
        <end position="121"/>
    </location>
</feature>
<evidence type="ECO:0000259" key="2">
    <source>
        <dbReference type="PROSITE" id="PS50888"/>
    </source>
</evidence>
<feature type="compositionally biased region" description="Pro residues" evidence="1">
    <location>
        <begin position="1"/>
        <end position="11"/>
    </location>
</feature>
<comment type="caution">
    <text evidence="3">The sequence shown here is derived from an EMBL/GenBank/DDBJ whole genome shotgun (WGS) entry which is preliminary data.</text>
</comment>
<accession>A0A9P8PHG5</accession>
<evidence type="ECO:0000313" key="3">
    <source>
        <dbReference type="EMBL" id="KAH3672056.1"/>
    </source>
</evidence>
<sequence>MKLRIPSPPDLKPTIIQMQSSNGNDLKEQDGKRKRRRSSSSLSNSTPSEIEKRKKEHRTAHSIIEKKRRIRMNREFEALKFIIPAVRNNLLNNGDQPNSNQGEGLYKLTILQSAVDYIKYLHGIILLQNDVITKNKHKDNEEESYDNDKRNDEGENDNNDVNDDFQFNLNFAKVDIKTEDYRNLEIDFNFIELFESIRSQSQISKSSNSSISPSIKNSSTEMTKIKSSTTSEYSTPILGAISSPIFPTDSYPKIPLSIKDDFKFPLNPILRSPNPSPNLSTMISPNLMISHQFNSNIDTNGINFKLPCSALNSIEKLGIIKETNYKDPISTEVVNDDSVTSIKSLLN</sequence>
<dbReference type="SMART" id="SM00353">
    <property type="entry name" value="HLH"/>
    <property type="match status" value="1"/>
</dbReference>
<dbReference type="SUPFAM" id="SSF47459">
    <property type="entry name" value="HLH, helix-loop-helix DNA-binding domain"/>
    <property type="match status" value="1"/>
</dbReference>
<dbReference type="GO" id="GO:0046983">
    <property type="term" value="F:protein dimerization activity"/>
    <property type="evidence" value="ECO:0007669"/>
    <property type="project" value="InterPro"/>
</dbReference>
<feature type="region of interest" description="Disordered" evidence="1">
    <location>
        <begin position="137"/>
        <end position="161"/>
    </location>
</feature>
<keyword evidence="4" id="KW-1185">Reference proteome</keyword>
<dbReference type="EMBL" id="JAEUBF010001233">
    <property type="protein sequence ID" value="KAH3672056.1"/>
    <property type="molecule type" value="Genomic_DNA"/>
</dbReference>
<protein>
    <recommendedName>
        <fullName evidence="2">BHLH domain-containing protein</fullName>
    </recommendedName>
</protein>
<proteinExistence type="predicted"/>
<dbReference type="Gene3D" id="4.10.280.10">
    <property type="entry name" value="Helix-loop-helix DNA-binding domain"/>
    <property type="match status" value="1"/>
</dbReference>
<reference evidence="3" key="1">
    <citation type="journal article" date="2021" name="Open Biol.">
        <title>Shared evolutionary footprints suggest mitochondrial oxidative damage underlies multiple complex I losses in fungi.</title>
        <authorList>
            <person name="Schikora-Tamarit M.A."/>
            <person name="Marcet-Houben M."/>
            <person name="Nosek J."/>
            <person name="Gabaldon T."/>
        </authorList>
    </citation>
    <scope>NUCLEOTIDE SEQUENCE</scope>
    <source>
        <strain evidence="3">CBS6341</strain>
    </source>
</reference>
<dbReference type="AlphaFoldDB" id="A0A9P8PHG5"/>
<dbReference type="Proteomes" id="UP000769528">
    <property type="component" value="Unassembled WGS sequence"/>
</dbReference>
<evidence type="ECO:0000256" key="1">
    <source>
        <dbReference type="SAM" id="MobiDB-lite"/>
    </source>
</evidence>
<organism evidence="3 4">
    <name type="scientific">Wickerhamomyces mucosus</name>
    <dbReference type="NCBI Taxonomy" id="1378264"/>
    <lineage>
        <taxon>Eukaryota</taxon>
        <taxon>Fungi</taxon>
        <taxon>Dikarya</taxon>
        <taxon>Ascomycota</taxon>
        <taxon>Saccharomycotina</taxon>
        <taxon>Saccharomycetes</taxon>
        <taxon>Phaffomycetales</taxon>
        <taxon>Wickerhamomycetaceae</taxon>
        <taxon>Wickerhamomyces</taxon>
    </lineage>
</organism>
<dbReference type="InterPro" id="IPR011598">
    <property type="entry name" value="bHLH_dom"/>
</dbReference>
<feature type="compositionally biased region" description="Low complexity" evidence="1">
    <location>
        <begin position="39"/>
        <end position="48"/>
    </location>
</feature>
<name>A0A9P8PHG5_9ASCO</name>
<dbReference type="InterPro" id="IPR036638">
    <property type="entry name" value="HLH_DNA-bd_sf"/>
</dbReference>
<dbReference type="OrthoDB" id="690068at2759"/>
<reference evidence="3" key="2">
    <citation type="submission" date="2021-01" db="EMBL/GenBank/DDBJ databases">
        <authorList>
            <person name="Schikora-Tamarit M.A."/>
        </authorList>
    </citation>
    <scope>NUCLEOTIDE SEQUENCE</scope>
    <source>
        <strain evidence="3">CBS6341</strain>
    </source>
</reference>
<dbReference type="Pfam" id="PF00010">
    <property type="entry name" value="HLH"/>
    <property type="match status" value="1"/>
</dbReference>
<feature type="region of interest" description="Disordered" evidence="1">
    <location>
        <begin position="1"/>
        <end position="59"/>
    </location>
</feature>
<dbReference type="PROSITE" id="PS50888">
    <property type="entry name" value="BHLH"/>
    <property type="match status" value="1"/>
</dbReference>
<evidence type="ECO:0000313" key="4">
    <source>
        <dbReference type="Proteomes" id="UP000769528"/>
    </source>
</evidence>